<keyword evidence="5" id="KW-0812">Transmembrane</keyword>
<dbReference type="InterPro" id="IPR001082">
    <property type="entry name" value="Pilin"/>
</dbReference>
<comment type="similarity">
    <text evidence="1 4">Belongs to the N-Me-Phe pilin family.</text>
</comment>
<evidence type="ECO:0000313" key="7">
    <source>
        <dbReference type="Proteomes" id="UP000016567"/>
    </source>
</evidence>
<accession>U3C836</accession>
<comment type="caution">
    <text evidence="6">The sequence shown here is derived from an EMBL/GenBank/DDBJ whole genome shotgun (WGS) entry which is preliminary data.</text>
</comment>
<dbReference type="PANTHER" id="PTHR30093:SF34">
    <property type="entry name" value="PREPILIN PEPTIDASE-DEPENDENT PROTEIN D"/>
    <property type="match status" value="1"/>
</dbReference>
<dbReference type="Pfam" id="PF07963">
    <property type="entry name" value="N_methyl"/>
    <property type="match status" value="1"/>
</dbReference>
<evidence type="ECO:0000256" key="4">
    <source>
        <dbReference type="RuleBase" id="RU000389"/>
    </source>
</evidence>
<dbReference type="PANTHER" id="PTHR30093">
    <property type="entry name" value="GENERAL SECRETION PATHWAY PROTEIN G"/>
    <property type="match status" value="1"/>
</dbReference>
<evidence type="ECO:0000313" key="6">
    <source>
        <dbReference type="EMBL" id="GAD77544.1"/>
    </source>
</evidence>
<keyword evidence="4" id="KW-0281">Fimbrium</keyword>
<dbReference type="RefSeq" id="WP_021711282.1">
    <property type="nucleotide sequence ID" value="NZ_BAOB01000142.1"/>
</dbReference>
<keyword evidence="7" id="KW-1185">Reference proteome</keyword>
<dbReference type="eggNOG" id="COG4969">
    <property type="taxonomic scope" value="Bacteria"/>
</dbReference>
<reference evidence="6 7" key="1">
    <citation type="submission" date="2013-09" db="EMBL/GenBank/DDBJ databases">
        <title>Whole genome shotgun sequence of Vibrio azureus NBRC 104587.</title>
        <authorList>
            <person name="Isaki S."/>
            <person name="Hosoyama A."/>
            <person name="Numata M."/>
            <person name="Hashimoto M."/>
            <person name="Hosoyama Y."/>
            <person name="Tsuchikane K."/>
            <person name="Noguchi M."/>
            <person name="Hirakata S."/>
            <person name="Ichikawa N."/>
            <person name="Ohji S."/>
            <person name="Yamazoe A."/>
            <person name="Fujita N."/>
        </authorList>
    </citation>
    <scope>NUCLEOTIDE SEQUENCE [LARGE SCALE GENOMIC DNA]</scope>
    <source>
        <strain evidence="6 7">NBRC 104587</strain>
    </source>
</reference>
<dbReference type="GO" id="GO:0015628">
    <property type="term" value="P:protein secretion by the type II secretion system"/>
    <property type="evidence" value="ECO:0007669"/>
    <property type="project" value="InterPro"/>
</dbReference>
<sequence>MTSKKQKRQKGFTLIELMIVVAVIGVLAAIAIPQYQKYVAKAEVAAALASMTGVKTNVEAYTIEYGIFPAASQSSALGVPSSIPQGSMAFSQGTSSAGDIIFTFSSSNVSALLSNKTFALKRDSDGGWRCTASGATAVESTLRPKNCQ</sequence>
<dbReference type="Pfam" id="PF00114">
    <property type="entry name" value="Pilin"/>
    <property type="match status" value="1"/>
</dbReference>
<evidence type="ECO:0000256" key="1">
    <source>
        <dbReference type="ARBA" id="ARBA00005233"/>
    </source>
</evidence>
<protein>
    <submittedName>
        <fullName evidence="6">Type 4 pili major subunit</fullName>
    </submittedName>
</protein>
<keyword evidence="5" id="KW-1133">Transmembrane helix</keyword>
<dbReference type="NCBIfam" id="TIGR02532">
    <property type="entry name" value="IV_pilin_GFxxxE"/>
    <property type="match status" value="1"/>
</dbReference>
<dbReference type="Gene3D" id="3.30.700.10">
    <property type="entry name" value="Glycoprotein, Type 4 Pilin"/>
    <property type="match status" value="1"/>
</dbReference>
<dbReference type="STRING" id="1219077.VAZ01S_079_00230"/>
<dbReference type="GO" id="GO:0015627">
    <property type="term" value="C:type II protein secretion system complex"/>
    <property type="evidence" value="ECO:0007669"/>
    <property type="project" value="InterPro"/>
</dbReference>
<dbReference type="AlphaFoldDB" id="U3C836"/>
<evidence type="ECO:0000256" key="5">
    <source>
        <dbReference type="SAM" id="Phobius"/>
    </source>
</evidence>
<feature type="transmembrane region" description="Helical" evidence="5">
    <location>
        <begin position="12"/>
        <end position="32"/>
    </location>
</feature>
<evidence type="ECO:0000256" key="3">
    <source>
        <dbReference type="ARBA" id="ARBA00022481"/>
    </source>
</evidence>
<dbReference type="InterPro" id="IPR045584">
    <property type="entry name" value="Pilin-like"/>
</dbReference>
<proteinExistence type="inferred from homology"/>
<name>U3C836_9VIBR</name>
<dbReference type="Proteomes" id="UP000016567">
    <property type="component" value="Unassembled WGS sequence"/>
</dbReference>
<dbReference type="SUPFAM" id="SSF54523">
    <property type="entry name" value="Pili subunits"/>
    <property type="match status" value="1"/>
</dbReference>
<dbReference type="PRINTS" id="PR00813">
    <property type="entry name" value="BCTERIALGSPG"/>
</dbReference>
<dbReference type="GO" id="GO:0007155">
    <property type="term" value="P:cell adhesion"/>
    <property type="evidence" value="ECO:0007669"/>
    <property type="project" value="InterPro"/>
</dbReference>
<dbReference type="GO" id="GO:0044096">
    <property type="term" value="C:type IV pilus"/>
    <property type="evidence" value="ECO:0007669"/>
    <property type="project" value="TreeGrafter"/>
</dbReference>
<organism evidence="6 7">
    <name type="scientific">Vibrio azureus NBRC 104587</name>
    <dbReference type="NCBI Taxonomy" id="1219077"/>
    <lineage>
        <taxon>Bacteria</taxon>
        <taxon>Pseudomonadati</taxon>
        <taxon>Pseudomonadota</taxon>
        <taxon>Gammaproteobacteria</taxon>
        <taxon>Vibrionales</taxon>
        <taxon>Vibrionaceae</taxon>
        <taxon>Vibrio</taxon>
    </lineage>
</organism>
<comment type="subunit">
    <text evidence="2">The pili are polar flexible filaments of about 5.4 nanometers diameter and 2.5 micrometers average length; they consist of only a single polypeptide chain arranged in a helical configuration of five subunits per turn in the assembled pilus.</text>
</comment>
<evidence type="ECO:0000256" key="2">
    <source>
        <dbReference type="ARBA" id="ARBA00011156"/>
    </source>
</evidence>
<dbReference type="OrthoDB" id="5918848at2"/>
<gene>
    <name evidence="6" type="primary">pilA</name>
    <name evidence="6" type="ORF">VAZ01S_079_00230</name>
</gene>
<dbReference type="PROSITE" id="PS00409">
    <property type="entry name" value="PROKAR_NTER_METHYL"/>
    <property type="match status" value="1"/>
</dbReference>
<keyword evidence="3" id="KW-0488">Methylation</keyword>
<dbReference type="InterPro" id="IPR000983">
    <property type="entry name" value="Bac_GSPG_pilin"/>
</dbReference>
<dbReference type="InterPro" id="IPR012902">
    <property type="entry name" value="N_methyl_site"/>
</dbReference>
<dbReference type="EMBL" id="BATL01000079">
    <property type="protein sequence ID" value="GAD77544.1"/>
    <property type="molecule type" value="Genomic_DNA"/>
</dbReference>
<keyword evidence="5" id="KW-0472">Membrane</keyword>
<dbReference type="GO" id="GO:0043107">
    <property type="term" value="P:type IV pilus-dependent motility"/>
    <property type="evidence" value="ECO:0007669"/>
    <property type="project" value="TreeGrafter"/>
</dbReference>